<evidence type="ECO:0000313" key="8">
    <source>
        <dbReference type="Proteomes" id="UP000602076"/>
    </source>
</evidence>
<dbReference type="InterPro" id="IPR050553">
    <property type="entry name" value="Thioredoxin_ResA/DsbE_sf"/>
</dbReference>
<keyword evidence="4" id="KW-1015">Disulfide bond</keyword>
<keyword evidence="3" id="KW-0735">Signal-anchor</keyword>
<proteinExistence type="predicted"/>
<dbReference type="Pfam" id="PF00578">
    <property type="entry name" value="AhpC-TSA"/>
    <property type="match status" value="1"/>
</dbReference>
<comment type="subcellular location">
    <subcellularLocation>
        <location evidence="1">Cell envelope</location>
    </subcellularLocation>
</comment>
<evidence type="ECO:0000256" key="5">
    <source>
        <dbReference type="ARBA" id="ARBA00023284"/>
    </source>
</evidence>
<keyword evidence="2" id="KW-0201">Cytochrome c-type biogenesis</keyword>
<dbReference type="GO" id="GO:0016491">
    <property type="term" value="F:oxidoreductase activity"/>
    <property type="evidence" value="ECO:0007669"/>
    <property type="project" value="InterPro"/>
</dbReference>
<dbReference type="GO" id="GO:0016209">
    <property type="term" value="F:antioxidant activity"/>
    <property type="evidence" value="ECO:0007669"/>
    <property type="project" value="InterPro"/>
</dbReference>
<name>A0A927CYS5_9BACI</name>
<evidence type="ECO:0000256" key="1">
    <source>
        <dbReference type="ARBA" id="ARBA00004196"/>
    </source>
</evidence>
<dbReference type="GO" id="GO:0017004">
    <property type="term" value="P:cytochrome complex assembly"/>
    <property type="evidence" value="ECO:0007669"/>
    <property type="project" value="UniProtKB-KW"/>
</dbReference>
<evidence type="ECO:0000256" key="3">
    <source>
        <dbReference type="ARBA" id="ARBA00022968"/>
    </source>
</evidence>
<dbReference type="Proteomes" id="UP000602076">
    <property type="component" value="Unassembled WGS sequence"/>
</dbReference>
<evidence type="ECO:0000256" key="2">
    <source>
        <dbReference type="ARBA" id="ARBA00022748"/>
    </source>
</evidence>
<dbReference type="NCBIfam" id="NF002854">
    <property type="entry name" value="PRK03147.1"/>
    <property type="match status" value="1"/>
</dbReference>
<keyword evidence="8" id="KW-1185">Reference proteome</keyword>
<feature type="domain" description="Thioredoxin" evidence="6">
    <location>
        <begin position="38"/>
        <end position="176"/>
    </location>
</feature>
<comment type="caution">
    <text evidence="7">The sequence shown here is derived from an EMBL/GenBank/DDBJ whole genome shotgun (WGS) entry which is preliminary data.</text>
</comment>
<sequence length="176" mass="19788">MGKKQLRLVMRTSILAVLAIALTYTFYANFTKENNKAVAKNEPVPDFVLKDLDGNTHKLSDYKGQGVFLNFWGTWCKPCEAEMPNMNSQYKIYKDQGVQILAVNVGEPQVSINSFVAKYDLDFPILIDQTDEVQSAYGVRPLPVTFLIDKDGNLVDTLNSGLTESMVKEAMERIKP</sequence>
<dbReference type="GO" id="GO:0030313">
    <property type="term" value="C:cell envelope"/>
    <property type="evidence" value="ECO:0007669"/>
    <property type="project" value="UniProtKB-SubCell"/>
</dbReference>
<dbReference type="InterPro" id="IPR036249">
    <property type="entry name" value="Thioredoxin-like_sf"/>
</dbReference>
<dbReference type="PANTHER" id="PTHR42852">
    <property type="entry name" value="THIOL:DISULFIDE INTERCHANGE PROTEIN DSBE"/>
    <property type="match status" value="1"/>
</dbReference>
<dbReference type="Gene3D" id="3.40.30.10">
    <property type="entry name" value="Glutaredoxin"/>
    <property type="match status" value="1"/>
</dbReference>
<keyword evidence="5" id="KW-0676">Redox-active center</keyword>
<dbReference type="PROSITE" id="PS51352">
    <property type="entry name" value="THIOREDOXIN_2"/>
    <property type="match status" value="1"/>
</dbReference>
<dbReference type="CDD" id="cd02966">
    <property type="entry name" value="TlpA_like_family"/>
    <property type="match status" value="1"/>
</dbReference>
<gene>
    <name evidence="7" type="primary">resA</name>
    <name evidence="7" type="ORF">IEO70_17815</name>
</gene>
<evidence type="ECO:0000313" key="7">
    <source>
        <dbReference type="EMBL" id="MBD3110193.1"/>
    </source>
</evidence>
<dbReference type="RefSeq" id="WP_190999735.1">
    <property type="nucleotide sequence ID" value="NZ_JACXSI010000058.1"/>
</dbReference>
<evidence type="ECO:0000256" key="4">
    <source>
        <dbReference type="ARBA" id="ARBA00023157"/>
    </source>
</evidence>
<dbReference type="PANTHER" id="PTHR42852:SF6">
    <property type="entry name" value="THIOL:DISULFIDE INTERCHANGE PROTEIN DSBE"/>
    <property type="match status" value="1"/>
</dbReference>
<dbReference type="InterPro" id="IPR000866">
    <property type="entry name" value="AhpC/TSA"/>
</dbReference>
<dbReference type="EMBL" id="JACXSI010000058">
    <property type="protein sequence ID" value="MBD3110193.1"/>
    <property type="molecule type" value="Genomic_DNA"/>
</dbReference>
<evidence type="ECO:0000259" key="6">
    <source>
        <dbReference type="PROSITE" id="PS51352"/>
    </source>
</evidence>
<accession>A0A927CYS5</accession>
<organism evidence="7 8">
    <name type="scientific">Peribacillus faecalis</name>
    <dbReference type="NCBI Taxonomy" id="2772559"/>
    <lineage>
        <taxon>Bacteria</taxon>
        <taxon>Bacillati</taxon>
        <taxon>Bacillota</taxon>
        <taxon>Bacilli</taxon>
        <taxon>Bacillales</taxon>
        <taxon>Bacillaceae</taxon>
        <taxon>Peribacillus</taxon>
    </lineage>
</organism>
<dbReference type="SUPFAM" id="SSF52833">
    <property type="entry name" value="Thioredoxin-like"/>
    <property type="match status" value="1"/>
</dbReference>
<reference evidence="7" key="1">
    <citation type="submission" date="2020-09" db="EMBL/GenBank/DDBJ databases">
        <title>Bacillus faecalis sp. nov., a moderately halophilic bacterium isolated from cow faeces.</title>
        <authorList>
            <person name="Jiang L."/>
            <person name="Lee J."/>
        </authorList>
    </citation>
    <scope>NUCLEOTIDE SEQUENCE</scope>
    <source>
        <strain evidence="7">AGMB 02131</strain>
    </source>
</reference>
<dbReference type="InterPro" id="IPR013766">
    <property type="entry name" value="Thioredoxin_domain"/>
</dbReference>
<dbReference type="AlphaFoldDB" id="A0A927CYS5"/>
<keyword evidence="3" id="KW-0812">Transmembrane</keyword>
<protein>
    <submittedName>
        <fullName evidence="7">Thiol-disulfide oxidoreductase ResA</fullName>
    </submittedName>
</protein>